<evidence type="ECO:0000313" key="3">
    <source>
        <dbReference type="Proteomes" id="UP001286313"/>
    </source>
</evidence>
<keyword evidence="3" id="KW-1185">Reference proteome</keyword>
<feature type="compositionally biased region" description="Polar residues" evidence="1">
    <location>
        <begin position="58"/>
        <end position="76"/>
    </location>
</feature>
<proteinExistence type="predicted"/>
<name>A0AAE1GM39_PETCI</name>
<evidence type="ECO:0000256" key="1">
    <source>
        <dbReference type="SAM" id="MobiDB-lite"/>
    </source>
</evidence>
<feature type="region of interest" description="Disordered" evidence="1">
    <location>
        <begin position="1"/>
        <end position="76"/>
    </location>
</feature>
<dbReference type="Proteomes" id="UP001286313">
    <property type="component" value="Unassembled WGS sequence"/>
</dbReference>
<reference evidence="2" key="1">
    <citation type="submission" date="2023-10" db="EMBL/GenBank/DDBJ databases">
        <title>Genome assemblies of two species of porcelain crab, Petrolisthes cinctipes and Petrolisthes manimaculis (Anomura: Porcellanidae).</title>
        <authorList>
            <person name="Angst P."/>
        </authorList>
    </citation>
    <scope>NUCLEOTIDE SEQUENCE</scope>
    <source>
        <strain evidence="2">PB745_01</strain>
        <tissue evidence="2">Gill</tissue>
    </source>
</reference>
<feature type="compositionally biased region" description="Low complexity" evidence="1">
    <location>
        <begin position="1"/>
        <end position="16"/>
    </location>
</feature>
<evidence type="ECO:0000313" key="2">
    <source>
        <dbReference type="EMBL" id="KAK3894391.1"/>
    </source>
</evidence>
<organism evidence="2 3">
    <name type="scientific">Petrolisthes cinctipes</name>
    <name type="common">Flat porcelain crab</name>
    <dbReference type="NCBI Taxonomy" id="88211"/>
    <lineage>
        <taxon>Eukaryota</taxon>
        <taxon>Metazoa</taxon>
        <taxon>Ecdysozoa</taxon>
        <taxon>Arthropoda</taxon>
        <taxon>Crustacea</taxon>
        <taxon>Multicrustacea</taxon>
        <taxon>Malacostraca</taxon>
        <taxon>Eumalacostraca</taxon>
        <taxon>Eucarida</taxon>
        <taxon>Decapoda</taxon>
        <taxon>Pleocyemata</taxon>
        <taxon>Anomura</taxon>
        <taxon>Galatheoidea</taxon>
        <taxon>Porcellanidae</taxon>
        <taxon>Petrolisthes</taxon>
    </lineage>
</organism>
<protein>
    <submittedName>
        <fullName evidence="2">Uncharacterized protein</fullName>
    </submittedName>
</protein>
<sequence length="93" mass="10207">MMFESSSSRLHLASPSVNLGACRDATTQQPTNQPSTLVPHHSTPLHTRLNDPPPSIQPSPSTNQPTNQTTSHYPISYPPSTCQLLWSQPHTHT</sequence>
<dbReference type="AlphaFoldDB" id="A0AAE1GM39"/>
<dbReference type="EMBL" id="JAWQEG010000113">
    <property type="protein sequence ID" value="KAK3894391.1"/>
    <property type="molecule type" value="Genomic_DNA"/>
</dbReference>
<gene>
    <name evidence="2" type="ORF">Pcinc_001851</name>
</gene>
<accession>A0AAE1GM39</accession>
<comment type="caution">
    <text evidence="2">The sequence shown here is derived from an EMBL/GenBank/DDBJ whole genome shotgun (WGS) entry which is preliminary data.</text>
</comment>
<feature type="compositionally biased region" description="Polar residues" evidence="1">
    <location>
        <begin position="25"/>
        <end position="36"/>
    </location>
</feature>